<proteinExistence type="predicted"/>
<dbReference type="EMBL" id="KV875096">
    <property type="protein sequence ID" value="OIW31085.1"/>
    <property type="molecule type" value="Genomic_DNA"/>
</dbReference>
<evidence type="ECO:0000313" key="2">
    <source>
        <dbReference type="EMBL" id="OIW31085.1"/>
    </source>
</evidence>
<dbReference type="AlphaFoldDB" id="A0A1J7IUT5"/>
<feature type="compositionally biased region" description="Polar residues" evidence="1">
    <location>
        <begin position="62"/>
        <end position="82"/>
    </location>
</feature>
<keyword evidence="3" id="KW-1185">Reference proteome</keyword>
<gene>
    <name evidence="2" type="ORF">CONLIGDRAFT_679821</name>
</gene>
<organism evidence="2 3">
    <name type="scientific">Coniochaeta ligniaria NRRL 30616</name>
    <dbReference type="NCBI Taxonomy" id="1408157"/>
    <lineage>
        <taxon>Eukaryota</taxon>
        <taxon>Fungi</taxon>
        <taxon>Dikarya</taxon>
        <taxon>Ascomycota</taxon>
        <taxon>Pezizomycotina</taxon>
        <taxon>Sordariomycetes</taxon>
        <taxon>Sordariomycetidae</taxon>
        <taxon>Coniochaetales</taxon>
        <taxon>Coniochaetaceae</taxon>
        <taxon>Coniochaeta</taxon>
    </lineage>
</organism>
<feature type="compositionally biased region" description="Acidic residues" evidence="1">
    <location>
        <begin position="143"/>
        <end position="152"/>
    </location>
</feature>
<dbReference type="Proteomes" id="UP000182658">
    <property type="component" value="Unassembled WGS sequence"/>
</dbReference>
<feature type="region of interest" description="Disordered" evidence="1">
    <location>
        <begin position="182"/>
        <end position="204"/>
    </location>
</feature>
<feature type="compositionally biased region" description="Polar residues" evidence="1">
    <location>
        <begin position="96"/>
        <end position="109"/>
    </location>
</feature>
<feature type="region of interest" description="Disordered" evidence="1">
    <location>
        <begin position="1"/>
        <end position="152"/>
    </location>
</feature>
<evidence type="ECO:0000313" key="3">
    <source>
        <dbReference type="Proteomes" id="UP000182658"/>
    </source>
</evidence>
<protein>
    <submittedName>
        <fullName evidence="2">Uncharacterized protein</fullName>
    </submittedName>
</protein>
<reference evidence="2 3" key="1">
    <citation type="submission" date="2016-10" db="EMBL/GenBank/DDBJ databases">
        <title>Draft genome sequence of Coniochaeta ligniaria NRRL30616, a lignocellulolytic fungus for bioabatement of inhibitors in plant biomass hydrolysates.</title>
        <authorList>
            <consortium name="DOE Joint Genome Institute"/>
            <person name="Jimenez D.J."/>
            <person name="Hector R.E."/>
            <person name="Riley R."/>
            <person name="Sun H."/>
            <person name="Grigoriev I.V."/>
            <person name="Van Elsas J.D."/>
            <person name="Nichols N.N."/>
        </authorList>
    </citation>
    <scope>NUCLEOTIDE SEQUENCE [LARGE SCALE GENOMIC DNA]</scope>
    <source>
        <strain evidence="2 3">NRRL 30616</strain>
    </source>
</reference>
<name>A0A1J7IUT5_9PEZI</name>
<dbReference type="InParanoid" id="A0A1J7IUT5"/>
<sequence length="254" mass="27057">MSKDHSKTHSSSKHSREGTPNAPSKRSRNDGGISSSMSRMTIAAVVDPTPNAYEQPGAHPQQYGSFPQGQNPGYQTDQNSAYPEQYVGGPGRFGYSEQSYGGQQPSYSDQRLDLPADNLGLFSGLPGQANASSSGGYQGVSYGEDEGEDEDTVPCAPVSRLFRAIAPAPPGYVRSQDAPQAYGEAAGPSIPQQTAGSSAIQSDAEPAVWTPEHILTEEGKFQCELCGDVSEQIPELRHVHLRPIEDLAANFILS</sequence>
<evidence type="ECO:0000256" key="1">
    <source>
        <dbReference type="SAM" id="MobiDB-lite"/>
    </source>
</evidence>
<accession>A0A1J7IUT5</accession>
<feature type="compositionally biased region" description="Polar residues" evidence="1">
    <location>
        <begin position="190"/>
        <end position="201"/>
    </location>
</feature>
<feature type="compositionally biased region" description="Low complexity" evidence="1">
    <location>
        <begin position="132"/>
        <end position="142"/>
    </location>
</feature>